<proteinExistence type="predicted"/>
<name>A0A1G5F9J7_9GAMM</name>
<keyword evidence="5" id="KW-0732">Signal</keyword>
<dbReference type="PANTHER" id="PTHR30329:SF21">
    <property type="entry name" value="LIPOPROTEIN YIAD-RELATED"/>
    <property type="match status" value="1"/>
</dbReference>
<feature type="signal peptide" evidence="5">
    <location>
        <begin position="1"/>
        <end position="21"/>
    </location>
</feature>
<sequence>MPRNRSLIAACVMASVGLASCTTTNPYTGEEQTSQATKGAAIGAATGAVAGLITGNHSAKRAVIGAGIGALAGGAVGGYMDQQEAELRKELRGTGVSVTREGDQLVLNMPGNLTFEHDSSSLNAQFFEVLGSVATVLEEYEKTVIHVAGFTDATGPESYNQRLSERRAEAVASYLRGQGVLAERIVTRGYGESHFVASNATPEGRSQNRRVELTLEPVTR</sequence>
<evidence type="ECO:0000259" key="6">
    <source>
        <dbReference type="PROSITE" id="PS51123"/>
    </source>
</evidence>
<dbReference type="Gene3D" id="3.30.1330.60">
    <property type="entry name" value="OmpA-like domain"/>
    <property type="match status" value="1"/>
</dbReference>
<dbReference type="PRINTS" id="PR01023">
    <property type="entry name" value="NAFLGMOTY"/>
</dbReference>
<gene>
    <name evidence="7" type="ORF">SAMN05661077_1863</name>
</gene>
<dbReference type="PROSITE" id="PS51257">
    <property type="entry name" value="PROKAR_LIPOPROTEIN"/>
    <property type="match status" value="1"/>
</dbReference>
<dbReference type="AlphaFoldDB" id="A0A1G5F9J7"/>
<dbReference type="PANTHER" id="PTHR30329">
    <property type="entry name" value="STATOR ELEMENT OF FLAGELLAR MOTOR COMPLEX"/>
    <property type="match status" value="1"/>
</dbReference>
<dbReference type="GO" id="GO:0009279">
    <property type="term" value="C:cell outer membrane"/>
    <property type="evidence" value="ECO:0007669"/>
    <property type="project" value="UniProtKB-SubCell"/>
</dbReference>
<dbReference type="PRINTS" id="PR01021">
    <property type="entry name" value="OMPADOMAIN"/>
</dbReference>
<evidence type="ECO:0000256" key="5">
    <source>
        <dbReference type="SAM" id="SignalP"/>
    </source>
</evidence>
<comment type="subcellular location">
    <subcellularLocation>
        <location evidence="1">Cell outer membrane</location>
    </subcellularLocation>
</comment>
<evidence type="ECO:0000313" key="8">
    <source>
        <dbReference type="Proteomes" id="UP000183104"/>
    </source>
</evidence>
<dbReference type="Pfam" id="PF00691">
    <property type="entry name" value="OmpA"/>
    <property type="match status" value="1"/>
</dbReference>
<dbReference type="InterPro" id="IPR050330">
    <property type="entry name" value="Bact_OuterMem_StrucFunc"/>
</dbReference>
<feature type="chain" id="PRO_5010201328" evidence="5">
    <location>
        <begin position="22"/>
        <end position="220"/>
    </location>
</feature>
<evidence type="ECO:0000256" key="2">
    <source>
        <dbReference type="ARBA" id="ARBA00023136"/>
    </source>
</evidence>
<evidence type="ECO:0000256" key="3">
    <source>
        <dbReference type="ARBA" id="ARBA00023237"/>
    </source>
</evidence>
<dbReference type="Proteomes" id="UP000183104">
    <property type="component" value="Unassembled WGS sequence"/>
</dbReference>
<dbReference type="InterPro" id="IPR006665">
    <property type="entry name" value="OmpA-like"/>
</dbReference>
<dbReference type="InterPro" id="IPR027367">
    <property type="entry name" value="Gly-zipper_YMGG"/>
</dbReference>
<dbReference type="InterPro" id="IPR036737">
    <property type="entry name" value="OmpA-like_sf"/>
</dbReference>
<protein>
    <submittedName>
        <fullName evidence="7">Outer membrane protein OmpA</fullName>
    </submittedName>
</protein>
<evidence type="ECO:0000256" key="4">
    <source>
        <dbReference type="PROSITE-ProRule" id="PRU00473"/>
    </source>
</evidence>
<keyword evidence="2 4" id="KW-0472">Membrane</keyword>
<dbReference type="SUPFAM" id="SSF103088">
    <property type="entry name" value="OmpA-like"/>
    <property type="match status" value="1"/>
</dbReference>
<dbReference type="OrthoDB" id="9805832at2"/>
<dbReference type="PROSITE" id="PS51123">
    <property type="entry name" value="OMPA_2"/>
    <property type="match status" value="1"/>
</dbReference>
<dbReference type="EMBL" id="FMUN01000005">
    <property type="protein sequence ID" value="SCY35771.1"/>
    <property type="molecule type" value="Genomic_DNA"/>
</dbReference>
<dbReference type="InterPro" id="IPR006690">
    <property type="entry name" value="OMPA-like_CS"/>
</dbReference>
<dbReference type="RefSeq" id="WP_074471394.1">
    <property type="nucleotide sequence ID" value="NZ_FMUN01000005.1"/>
</dbReference>
<dbReference type="InterPro" id="IPR006664">
    <property type="entry name" value="OMP_bac"/>
</dbReference>
<evidence type="ECO:0000313" key="7">
    <source>
        <dbReference type="EMBL" id="SCY35771.1"/>
    </source>
</evidence>
<keyword evidence="8" id="KW-1185">Reference proteome</keyword>
<evidence type="ECO:0000256" key="1">
    <source>
        <dbReference type="ARBA" id="ARBA00004442"/>
    </source>
</evidence>
<keyword evidence="3" id="KW-0998">Cell outer membrane</keyword>
<accession>A0A1G5F9J7</accession>
<dbReference type="STRING" id="381306.AN478_04565"/>
<organism evidence="7 8">
    <name type="scientific">Thiohalorhabdus denitrificans</name>
    <dbReference type="NCBI Taxonomy" id="381306"/>
    <lineage>
        <taxon>Bacteria</taxon>
        <taxon>Pseudomonadati</taxon>
        <taxon>Pseudomonadota</taxon>
        <taxon>Gammaproteobacteria</taxon>
        <taxon>Thiohalorhabdales</taxon>
        <taxon>Thiohalorhabdaceae</taxon>
        <taxon>Thiohalorhabdus</taxon>
    </lineage>
</organism>
<dbReference type="PROSITE" id="PS01068">
    <property type="entry name" value="OMPA_1"/>
    <property type="match status" value="1"/>
</dbReference>
<dbReference type="CDD" id="cd07185">
    <property type="entry name" value="OmpA_C-like"/>
    <property type="match status" value="1"/>
</dbReference>
<dbReference type="Pfam" id="PF13441">
    <property type="entry name" value="Gly-zipper_YMGG"/>
    <property type="match status" value="1"/>
</dbReference>
<reference evidence="8" key="1">
    <citation type="submission" date="2016-10" db="EMBL/GenBank/DDBJ databases">
        <authorList>
            <person name="Varghese N."/>
        </authorList>
    </citation>
    <scope>NUCLEOTIDE SEQUENCE [LARGE SCALE GENOMIC DNA]</scope>
    <source>
        <strain evidence="8">HL 19</strain>
    </source>
</reference>
<feature type="domain" description="OmpA-like" evidence="6">
    <location>
        <begin position="102"/>
        <end position="219"/>
    </location>
</feature>